<feature type="compositionally biased region" description="Polar residues" evidence="3">
    <location>
        <begin position="174"/>
        <end position="185"/>
    </location>
</feature>
<feature type="region of interest" description="Disordered" evidence="3">
    <location>
        <begin position="146"/>
        <end position="189"/>
    </location>
</feature>
<dbReference type="PANTHER" id="PTHR46888:SF13">
    <property type="entry name" value="RIBONUCLEASE H"/>
    <property type="match status" value="1"/>
</dbReference>
<evidence type="ECO:0000256" key="3">
    <source>
        <dbReference type="SAM" id="MobiDB-lite"/>
    </source>
</evidence>
<protein>
    <recommendedName>
        <fullName evidence="1">Gypsy retrotransposon integrase-like protein 1</fullName>
    </recommendedName>
</protein>
<proteinExistence type="predicted"/>
<dbReference type="Proteomes" id="UP001174136">
    <property type="component" value="Unassembled WGS sequence"/>
</dbReference>
<dbReference type="InterPro" id="IPR036875">
    <property type="entry name" value="Znf_CCHC_sf"/>
</dbReference>
<dbReference type="SUPFAM" id="SSF53098">
    <property type="entry name" value="Ribonuclease H-like"/>
    <property type="match status" value="1"/>
</dbReference>
<dbReference type="PANTHER" id="PTHR46888">
    <property type="entry name" value="ZINC KNUCKLE DOMAINCONTAINING PROTEIN-RELATED"/>
    <property type="match status" value="1"/>
</dbReference>
<feature type="domain" description="Integrase catalytic" evidence="5">
    <location>
        <begin position="573"/>
        <end position="731"/>
    </location>
</feature>
<dbReference type="GO" id="GO:0003676">
    <property type="term" value="F:nucleic acid binding"/>
    <property type="evidence" value="ECO:0007669"/>
    <property type="project" value="InterPro"/>
</dbReference>
<keyword evidence="2" id="KW-0862">Zinc</keyword>
<dbReference type="InterPro" id="IPR041588">
    <property type="entry name" value="Integrase_H2C2"/>
</dbReference>
<feature type="domain" description="CCHC-type" evidence="4">
    <location>
        <begin position="199"/>
        <end position="213"/>
    </location>
</feature>
<evidence type="ECO:0000313" key="7">
    <source>
        <dbReference type="Proteomes" id="UP001174136"/>
    </source>
</evidence>
<dbReference type="SUPFAM" id="SSF57756">
    <property type="entry name" value="Retrovirus zinc finger-like domains"/>
    <property type="match status" value="1"/>
</dbReference>
<dbReference type="InterPro" id="IPR038269">
    <property type="entry name" value="SCAN_sf"/>
</dbReference>
<evidence type="ECO:0000256" key="2">
    <source>
        <dbReference type="PROSITE-ProRule" id="PRU00047"/>
    </source>
</evidence>
<gene>
    <name evidence="6" type="primary">POL_16</name>
    <name evidence="6" type="ORF">N1851_017043</name>
</gene>
<reference evidence="6" key="1">
    <citation type="journal article" date="2023" name="Front. Mar. Sci.">
        <title>A new Merluccius polli reference genome to investigate the effects of global change in West African waters.</title>
        <authorList>
            <person name="Mateo J.L."/>
            <person name="Blanco-Fernandez C."/>
            <person name="Garcia-Vazquez E."/>
            <person name="Machado-Schiaffino G."/>
        </authorList>
    </citation>
    <scope>NUCLEOTIDE SEQUENCE</scope>
    <source>
        <strain evidence="6">C29</strain>
        <tissue evidence="6">Fin</tissue>
    </source>
</reference>
<dbReference type="Pfam" id="PF17921">
    <property type="entry name" value="Integrase_H2C2"/>
    <property type="match status" value="1"/>
</dbReference>
<dbReference type="PROSITE" id="PS50158">
    <property type="entry name" value="ZF_CCHC"/>
    <property type="match status" value="1"/>
</dbReference>
<dbReference type="FunFam" id="1.10.340.70:FF:000001">
    <property type="entry name" value="Retrovirus-related Pol polyprotein from transposon gypsy-like Protein"/>
    <property type="match status" value="1"/>
</dbReference>
<keyword evidence="2" id="KW-0863">Zinc-finger</keyword>
<sequence>MFEKIALPRQWPKEEWVTLIRGSLIGKAQAAYVALDLSQIGDYDLVHQTVLKAYELVPEAYRQSFRTEKVKPGQTYLYFARQQEAAFDKWLRASDVYDFKQLRELMVLEQFKQSLPRVMQTHLNDLDVKAVFDAAEAADNYALTHRDSWRDRPSGPTTRVREVEGNQGDGNSGGHRQSMNSQSGERQFRFSPTPGDIICHYCRRPGHIKSRCPALQRGEGYRADMGPPVAINLLGVGLLQGPVEGVGETDLRMFDGFLSGGMVAVGEGMVETPLTVLRDTASGQSVMVAGTINLPETAALGTFVPIEGFGGAYSAVPLYKVFVRTNVFVGYAQVGVVSGLPVKGITFLLGNDLARTQVVVTPHLSATPCEVEETRALEKEYPEVFPVCVVTRSQSKVRSLPTVDVEDRVVLDPPAVDLADSVFAKWCGVDQLPLLSHHTLVVEQSKDPTLSSLREAAVTCEEIGTMAEGFYFRDAVLMRKWRPPERPATDEWSVFEQIVLPQGYREDVLRLAHETPLAGHLGIRKTQAKVMRHCYWPKLHQDVVMFCRSCHSCQVVGKPNQKVPVAPLSPVPVVEEPFSKVVIDWVGPLPKTKKGNEFLLTVMDTTTRFPEAIPLRNIKARTVIEALIGFFSRFGLPKQVQHDRGSNFVSGVFQEVMCELGISQAVSSAYHPQSQGVLERAHQTLKTMLKTYSIQFPGDWDVALPFILFAMRDSLNESTGFTPFELVFGHEVRSPLKLFKEQLLQNKPGASMLQYVSEFKDRLWSACQVARDNLAQAQNRMKEQFDQRAVDRCFSVGDQVLALVPQRTSSLSASFGGPYLIVKCVGDKNYVISTPEGRRKTRLCHVNLLKKYQDRPCTSAVACAAMGQRSGEDDREEGETGKLRNITQVLHTT</sequence>
<dbReference type="InterPro" id="IPR054465">
    <property type="entry name" value="Integrase_p58-like_C"/>
</dbReference>
<dbReference type="InterPro" id="IPR012337">
    <property type="entry name" value="RNaseH-like_sf"/>
</dbReference>
<dbReference type="InterPro" id="IPR036397">
    <property type="entry name" value="RNaseH_sf"/>
</dbReference>
<comment type="caution">
    <text evidence="6">The sequence shown here is derived from an EMBL/GenBank/DDBJ whole genome shotgun (WGS) entry which is preliminary data.</text>
</comment>
<dbReference type="InterPro" id="IPR001584">
    <property type="entry name" value="Integrase_cat-core"/>
</dbReference>
<dbReference type="Gene3D" id="1.10.4020.10">
    <property type="entry name" value="DNA breaking-rejoining enzymes"/>
    <property type="match status" value="1"/>
</dbReference>
<dbReference type="Gene3D" id="3.30.420.10">
    <property type="entry name" value="Ribonuclease H-like superfamily/Ribonuclease H"/>
    <property type="match status" value="1"/>
</dbReference>
<feature type="region of interest" description="Disordered" evidence="3">
    <location>
        <begin position="868"/>
        <end position="893"/>
    </location>
</feature>
<dbReference type="PROSITE" id="PS50994">
    <property type="entry name" value="INTEGRASE"/>
    <property type="match status" value="1"/>
</dbReference>
<dbReference type="GO" id="GO:0015074">
    <property type="term" value="P:DNA integration"/>
    <property type="evidence" value="ECO:0007669"/>
    <property type="project" value="InterPro"/>
</dbReference>
<evidence type="ECO:0000256" key="1">
    <source>
        <dbReference type="ARBA" id="ARBA00039658"/>
    </source>
</evidence>
<accession>A0AA47P148</accession>
<dbReference type="InterPro" id="IPR001878">
    <property type="entry name" value="Znf_CCHC"/>
</dbReference>
<evidence type="ECO:0000259" key="4">
    <source>
        <dbReference type="PROSITE" id="PS50158"/>
    </source>
</evidence>
<dbReference type="Pfam" id="PF22938">
    <property type="entry name" value="Integrase_p58_C"/>
    <property type="match status" value="1"/>
</dbReference>
<dbReference type="GO" id="GO:0008270">
    <property type="term" value="F:zinc ion binding"/>
    <property type="evidence" value="ECO:0007669"/>
    <property type="project" value="UniProtKB-KW"/>
</dbReference>
<dbReference type="Gene3D" id="4.10.60.10">
    <property type="entry name" value="Zinc finger, CCHC-type"/>
    <property type="match status" value="1"/>
</dbReference>
<dbReference type="Pfam" id="PF02023">
    <property type="entry name" value="SCAN"/>
    <property type="match status" value="1"/>
</dbReference>
<dbReference type="Gene3D" id="1.10.340.70">
    <property type="match status" value="1"/>
</dbReference>
<evidence type="ECO:0000313" key="6">
    <source>
        <dbReference type="EMBL" id="KAK0144590.1"/>
    </source>
</evidence>
<keyword evidence="7" id="KW-1185">Reference proteome</keyword>
<organism evidence="6 7">
    <name type="scientific">Merluccius polli</name>
    <name type="common">Benguela hake</name>
    <name type="synonym">Merluccius cadenati</name>
    <dbReference type="NCBI Taxonomy" id="89951"/>
    <lineage>
        <taxon>Eukaryota</taxon>
        <taxon>Metazoa</taxon>
        <taxon>Chordata</taxon>
        <taxon>Craniata</taxon>
        <taxon>Vertebrata</taxon>
        <taxon>Euteleostomi</taxon>
        <taxon>Actinopterygii</taxon>
        <taxon>Neopterygii</taxon>
        <taxon>Teleostei</taxon>
        <taxon>Neoteleostei</taxon>
        <taxon>Acanthomorphata</taxon>
        <taxon>Zeiogadaria</taxon>
        <taxon>Gadariae</taxon>
        <taxon>Gadiformes</taxon>
        <taxon>Gadoidei</taxon>
        <taxon>Merlucciidae</taxon>
        <taxon>Merluccius</taxon>
    </lineage>
</organism>
<keyword evidence="2" id="KW-0479">Metal-binding</keyword>
<dbReference type="EMBL" id="JAOPHQ010003128">
    <property type="protein sequence ID" value="KAK0144590.1"/>
    <property type="molecule type" value="Genomic_DNA"/>
</dbReference>
<dbReference type="SUPFAM" id="SSF47353">
    <property type="entry name" value="Retrovirus capsid dimerization domain-like"/>
    <property type="match status" value="1"/>
</dbReference>
<dbReference type="Pfam" id="PF00665">
    <property type="entry name" value="rve"/>
    <property type="match status" value="1"/>
</dbReference>
<dbReference type="AlphaFoldDB" id="A0AA47P148"/>
<dbReference type="FunFam" id="3.30.420.10:FF:000032">
    <property type="entry name" value="Retrovirus-related Pol polyprotein from transposon 297-like Protein"/>
    <property type="match status" value="1"/>
</dbReference>
<dbReference type="InterPro" id="IPR003309">
    <property type="entry name" value="SCAN_dom"/>
</dbReference>
<name>A0AA47P148_MERPO</name>
<feature type="compositionally biased region" description="Basic and acidic residues" evidence="3">
    <location>
        <begin position="146"/>
        <end position="164"/>
    </location>
</feature>
<evidence type="ECO:0000259" key="5">
    <source>
        <dbReference type="PROSITE" id="PS50994"/>
    </source>
</evidence>